<organism evidence="2 3">
    <name type="scientific">Virgibacillus subterraneus</name>
    <dbReference type="NCBI Taxonomy" id="621109"/>
    <lineage>
        <taxon>Bacteria</taxon>
        <taxon>Bacillati</taxon>
        <taxon>Bacillota</taxon>
        <taxon>Bacilli</taxon>
        <taxon>Bacillales</taxon>
        <taxon>Bacillaceae</taxon>
        <taxon>Virgibacillus</taxon>
    </lineage>
</organism>
<keyword evidence="3" id="KW-1185">Reference proteome</keyword>
<reference evidence="2 3" key="1">
    <citation type="submission" date="2016-10" db="EMBL/GenBank/DDBJ databases">
        <authorList>
            <person name="Varghese N."/>
            <person name="Submissions S."/>
        </authorList>
    </citation>
    <scope>NUCLEOTIDE SEQUENCE [LARGE SCALE GENOMIC DNA]</scope>
    <source>
        <strain evidence="2 3">CGMCC 1.7734</strain>
    </source>
</reference>
<name>A0A1H9J863_9BACI</name>
<dbReference type="EMBL" id="FOEH01000006">
    <property type="protein sequence ID" value="SEQ83221.1"/>
    <property type="molecule type" value="Genomic_DNA"/>
</dbReference>
<feature type="chain" id="PRO_5046730393" description="Phosphatase" evidence="1">
    <location>
        <begin position="22"/>
        <end position="46"/>
    </location>
</feature>
<accession>A0A1H9J863</accession>
<dbReference type="Proteomes" id="UP000198733">
    <property type="component" value="Unassembled WGS sequence"/>
</dbReference>
<evidence type="ECO:0008006" key="4">
    <source>
        <dbReference type="Google" id="ProtNLM"/>
    </source>
</evidence>
<evidence type="ECO:0000313" key="2">
    <source>
        <dbReference type="EMBL" id="SEQ83221.1"/>
    </source>
</evidence>
<feature type="signal peptide" evidence="1">
    <location>
        <begin position="1"/>
        <end position="21"/>
    </location>
</feature>
<dbReference type="RefSeq" id="WP_175476834.1">
    <property type="nucleotide sequence ID" value="NZ_FOEH01000006.1"/>
</dbReference>
<evidence type="ECO:0000256" key="1">
    <source>
        <dbReference type="SAM" id="SignalP"/>
    </source>
</evidence>
<protein>
    <recommendedName>
        <fullName evidence="4">Phosphatase</fullName>
    </recommendedName>
</protein>
<comment type="caution">
    <text evidence="2">The sequence shown here is derived from an EMBL/GenBank/DDBJ whole genome shotgun (WGS) entry which is preliminary data.</text>
</comment>
<gene>
    <name evidence="2" type="ORF">SAMN05216232_3442</name>
</gene>
<evidence type="ECO:0000313" key="3">
    <source>
        <dbReference type="Proteomes" id="UP000198733"/>
    </source>
</evidence>
<proteinExistence type="predicted"/>
<keyword evidence="1" id="KW-0732">Signal</keyword>
<sequence length="46" mass="4924">MKKLMATFAFGALLVAGFAVAQDSPADTTMEREPSVFSISHDSSLF</sequence>